<keyword evidence="1" id="KW-1133">Transmembrane helix</keyword>
<comment type="caution">
    <text evidence="3">The sequence shown here is derived from an EMBL/GenBank/DDBJ whole genome shotgun (WGS) entry which is preliminary data.</text>
</comment>
<dbReference type="AlphaFoldDB" id="A0ABD5M593"/>
<dbReference type="SUPFAM" id="SSF103481">
    <property type="entry name" value="Multidrug resistance efflux transporter EmrE"/>
    <property type="match status" value="1"/>
</dbReference>
<feature type="transmembrane region" description="Helical" evidence="1">
    <location>
        <begin position="6"/>
        <end position="28"/>
    </location>
</feature>
<organism evidence="3 4">
    <name type="scientific">Halorubrum miltondacostae</name>
    <dbReference type="NCBI Taxonomy" id="3076378"/>
    <lineage>
        <taxon>Archaea</taxon>
        <taxon>Methanobacteriati</taxon>
        <taxon>Methanobacteriota</taxon>
        <taxon>Stenosarchaea group</taxon>
        <taxon>Halobacteria</taxon>
        <taxon>Halobacteriales</taxon>
        <taxon>Haloferacaceae</taxon>
        <taxon>Halorubrum</taxon>
    </lineage>
</organism>
<reference evidence="3 4" key="1">
    <citation type="submission" date="2024-06" db="EMBL/GenBank/DDBJ databases">
        <title>Halorubrum miltondacostae sp. nov., a potential PHA producer isolated from an inland solar saltern in Rio Maior, Portugal.</title>
        <authorList>
            <person name="Albuquerque L."/>
            <person name="Viver T."/>
            <person name="Barroso C."/>
            <person name="Claudino R."/>
            <person name="Galvan M."/>
            <person name="Simoes G."/>
            <person name="Lobo Da Cunha A."/>
            <person name="Egas C."/>
        </authorList>
    </citation>
    <scope>NUCLEOTIDE SEQUENCE [LARGE SCALE GENOMIC DNA]</scope>
    <source>
        <strain evidence="3 4">RMP-11</strain>
    </source>
</reference>
<dbReference type="PANTHER" id="PTHR22911">
    <property type="entry name" value="ACYL-MALONYL CONDENSING ENZYME-RELATED"/>
    <property type="match status" value="1"/>
</dbReference>
<feature type="transmembrane region" description="Helical" evidence="1">
    <location>
        <begin position="69"/>
        <end position="92"/>
    </location>
</feature>
<proteinExistence type="predicted"/>
<keyword evidence="1" id="KW-0472">Membrane</keyword>
<evidence type="ECO:0000259" key="2">
    <source>
        <dbReference type="Pfam" id="PF00892"/>
    </source>
</evidence>
<dbReference type="RefSeq" id="WP_371163389.1">
    <property type="nucleotide sequence ID" value="NZ_JBEDNX010000006.1"/>
</dbReference>
<dbReference type="Proteomes" id="UP001567572">
    <property type="component" value="Unassembled WGS sequence"/>
</dbReference>
<feature type="transmembrane region" description="Helical" evidence="1">
    <location>
        <begin position="251"/>
        <end position="273"/>
    </location>
</feature>
<feature type="domain" description="EamA" evidence="2">
    <location>
        <begin position="164"/>
        <end position="299"/>
    </location>
</feature>
<accession>A0ABD5M593</accession>
<dbReference type="PANTHER" id="PTHR22911:SF137">
    <property type="entry name" value="SOLUTE CARRIER FAMILY 35 MEMBER G2-RELATED"/>
    <property type="match status" value="1"/>
</dbReference>
<evidence type="ECO:0000313" key="3">
    <source>
        <dbReference type="EMBL" id="MEZ3165362.1"/>
    </source>
</evidence>
<feature type="domain" description="EamA" evidence="2">
    <location>
        <begin position="10"/>
        <end position="143"/>
    </location>
</feature>
<keyword evidence="3" id="KW-0813">Transport</keyword>
<keyword evidence="3" id="KW-0762">Sugar transport</keyword>
<dbReference type="EMBL" id="JBEDNY010000007">
    <property type="protein sequence ID" value="MEZ3165362.1"/>
    <property type="molecule type" value="Genomic_DNA"/>
</dbReference>
<feature type="transmembrane region" description="Helical" evidence="1">
    <location>
        <begin position="127"/>
        <end position="147"/>
    </location>
</feature>
<sequence length="302" mass="30381">MTFELASLVGFGLAVLAAVLLAVQNLLIRVATDGGDVGDAVVVMMGVNLLFVVPVAVVRHHPAYGLSPVAVGAFAAAGITGLVLGRLCLFAGIEAIGASRTTPILSASTLVAAVLAVLLFSESLTPPHVLGIALIVAGIAVISWATAADSRSTASPRSVGVSLLFPVAAAAFTGVEPILVRIGLDAGTPILAGLAVMMTTAFAGYTGYRCLRGIPFPTLVRNPHARWYAGAGVASTVGLIAYFGAIASAPVVIVVPITHTAPLIVIALSAVLLPSRLEPVTWPLVAAAFVVVVGASLVTLSG</sequence>
<dbReference type="InterPro" id="IPR037185">
    <property type="entry name" value="EmrE-like"/>
</dbReference>
<dbReference type="Gene3D" id="1.10.3730.20">
    <property type="match status" value="1"/>
</dbReference>
<feature type="transmembrane region" description="Helical" evidence="1">
    <location>
        <begin position="159"/>
        <end position="180"/>
    </location>
</feature>
<feature type="transmembrane region" description="Helical" evidence="1">
    <location>
        <begin position="104"/>
        <end position="121"/>
    </location>
</feature>
<feature type="transmembrane region" description="Helical" evidence="1">
    <location>
        <begin position="227"/>
        <end position="245"/>
    </location>
</feature>
<dbReference type="InterPro" id="IPR000620">
    <property type="entry name" value="EamA_dom"/>
</dbReference>
<protein>
    <submittedName>
        <fullName evidence="3">GRP family sugar transporter</fullName>
    </submittedName>
</protein>
<gene>
    <name evidence="3" type="ORF">ABNG04_16105</name>
</gene>
<feature type="transmembrane region" description="Helical" evidence="1">
    <location>
        <begin position="40"/>
        <end position="57"/>
    </location>
</feature>
<name>A0ABD5M593_9EURY</name>
<evidence type="ECO:0000313" key="4">
    <source>
        <dbReference type="Proteomes" id="UP001567572"/>
    </source>
</evidence>
<feature type="transmembrane region" description="Helical" evidence="1">
    <location>
        <begin position="186"/>
        <end position="206"/>
    </location>
</feature>
<keyword evidence="1" id="KW-0812">Transmembrane</keyword>
<dbReference type="Pfam" id="PF00892">
    <property type="entry name" value="EamA"/>
    <property type="match status" value="2"/>
</dbReference>
<evidence type="ECO:0000256" key="1">
    <source>
        <dbReference type="SAM" id="Phobius"/>
    </source>
</evidence>
<feature type="transmembrane region" description="Helical" evidence="1">
    <location>
        <begin position="280"/>
        <end position="300"/>
    </location>
</feature>
<keyword evidence="4" id="KW-1185">Reference proteome</keyword>